<dbReference type="AlphaFoldDB" id="A0A2P8DKK0"/>
<name>A0A2P8DKK0_9ACTN</name>
<comment type="caution">
    <text evidence="1">The sequence shown here is derived from an EMBL/GenBank/DDBJ whole genome shotgun (WGS) entry which is preliminary data.</text>
</comment>
<reference evidence="1 2" key="1">
    <citation type="submission" date="2018-03" db="EMBL/GenBank/DDBJ databases">
        <title>Genomic Encyclopedia of Archaeal and Bacterial Type Strains, Phase II (KMG-II): from individual species to whole genera.</title>
        <authorList>
            <person name="Goeker M."/>
        </authorList>
    </citation>
    <scope>NUCLEOTIDE SEQUENCE [LARGE SCALE GENOMIC DNA]</scope>
    <source>
        <strain evidence="1 2">DSM 45312</strain>
    </source>
</reference>
<evidence type="ECO:0000313" key="1">
    <source>
        <dbReference type="EMBL" id="PSK97691.1"/>
    </source>
</evidence>
<keyword evidence="2" id="KW-1185">Reference proteome</keyword>
<protein>
    <submittedName>
        <fullName evidence="1">Uncharacterized protein</fullName>
    </submittedName>
</protein>
<accession>A0A2P8DKK0</accession>
<dbReference type="Proteomes" id="UP000240542">
    <property type="component" value="Unassembled WGS sequence"/>
</dbReference>
<dbReference type="RefSeq" id="WP_106583037.1">
    <property type="nucleotide sequence ID" value="NZ_PYGA01000007.1"/>
</dbReference>
<sequence>MSEQILRTSHYIAATADELRAAGPAAKVAAAIDQRVLFPHRGEAHLKPERLVFTGWDGDADVTVHRSEVTAVAREFTGLYGRFLGGGSKEWGAPIVLTLTEGAQVYALFDHRAFLEKTDNPDWERELRAWLG</sequence>
<dbReference type="EMBL" id="PYGA01000007">
    <property type="protein sequence ID" value="PSK97691.1"/>
    <property type="molecule type" value="Genomic_DNA"/>
</dbReference>
<organism evidence="1 2">
    <name type="scientific">Murinocardiopsis flavida</name>
    <dbReference type="NCBI Taxonomy" id="645275"/>
    <lineage>
        <taxon>Bacteria</taxon>
        <taxon>Bacillati</taxon>
        <taxon>Actinomycetota</taxon>
        <taxon>Actinomycetes</taxon>
        <taxon>Streptosporangiales</taxon>
        <taxon>Nocardiopsidaceae</taxon>
        <taxon>Murinocardiopsis</taxon>
    </lineage>
</organism>
<dbReference type="OrthoDB" id="4803335at2"/>
<evidence type="ECO:0000313" key="2">
    <source>
        <dbReference type="Proteomes" id="UP000240542"/>
    </source>
</evidence>
<proteinExistence type="predicted"/>
<gene>
    <name evidence="1" type="ORF">CLV63_10784</name>
</gene>